<dbReference type="GO" id="GO:0008776">
    <property type="term" value="F:acetate kinase activity"/>
    <property type="evidence" value="ECO:0007669"/>
    <property type="project" value="TreeGrafter"/>
</dbReference>
<name>A0A1F7WJZ3_9BACT</name>
<evidence type="ECO:0000313" key="10">
    <source>
        <dbReference type="EMBL" id="OGM02739.1"/>
    </source>
</evidence>
<dbReference type="HAMAP" id="MF_00542">
    <property type="entry name" value="Butyrate_kinase"/>
    <property type="match status" value="1"/>
</dbReference>
<organism evidence="10 11">
    <name type="scientific">Candidatus Wallbacteria bacterium GWC2_49_35</name>
    <dbReference type="NCBI Taxonomy" id="1817813"/>
    <lineage>
        <taxon>Bacteria</taxon>
        <taxon>Candidatus Walliibacteriota</taxon>
    </lineage>
</organism>
<dbReference type="PANTHER" id="PTHR21060">
    <property type="entry name" value="ACETATE KINASE"/>
    <property type="match status" value="1"/>
</dbReference>
<keyword evidence="7" id="KW-0067">ATP-binding</keyword>
<dbReference type="PROSITE" id="PS01075">
    <property type="entry name" value="ACETATE_KINASE_1"/>
    <property type="match status" value="1"/>
</dbReference>
<dbReference type="STRING" id="1817813.A2008_06470"/>
<gene>
    <name evidence="10" type="ORF">A2008_06470</name>
</gene>
<dbReference type="InterPro" id="IPR023865">
    <property type="entry name" value="Aliphatic_acid_kinase_CS"/>
</dbReference>
<dbReference type="CDD" id="cd24011">
    <property type="entry name" value="ASKHA_NBD_BK"/>
    <property type="match status" value="1"/>
</dbReference>
<evidence type="ECO:0000256" key="4">
    <source>
        <dbReference type="ARBA" id="ARBA00022679"/>
    </source>
</evidence>
<dbReference type="GO" id="GO:0005524">
    <property type="term" value="F:ATP binding"/>
    <property type="evidence" value="ECO:0007669"/>
    <property type="project" value="UniProtKB-KW"/>
</dbReference>
<evidence type="ECO:0000256" key="1">
    <source>
        <dbReference type="ARBA" id="ARBA00004496"/>
    </source>
</evidence>
<keyword evidence="5" id="KW-0547">Nucleotide-binding</keyword>
<dbReference type="GO" id="GO:0005737">
    <property type="term" value="C:cytoplasm"/>
    <property type="evidence" value="ECO:0007669"/>
    <property type="project" value="UniProtKB-SubCell"/>
</dbReference>
<evidence type="ECO:0000256" key="5">
    <source>
        <dbReference type="ARBA" id="ARBA00022741"/>
    </source>
</evidence>
<evidence type="ECO:0000256" key="2">
    <source>
        <dbReference type="ARBA" id="ARBA00008748"/>
    </source>
</evidence>
<comment type="caution">
    <text evidence="10">The sequence shown here is derived from an EMBL/GenBank/DDBJ whole genome shotgun (WGS) entry which is preliminary data.</text>
</comment>
<keyword evidence="6 9" id="KW-0418">Kinase</keyword>
<dbReference type="PIRSF" id="PIRSF036458">
    <property type="entry name" value="Butyrate_kin"/>
    <property type="match status" value="1"/>
</dbReference>
<dbReference type="NCBIfam" id="NF002834">
    <property type="entry name" value="PRK03011.1-5"/>
    <property type="match status" value="1"/>
</dbReference>
<evidence type="ECO:0000256" key="8">
    <source>
        <dbReference type="ARBA" id="ARBA00048596"/>
    </source>
</evidence>
<keyword evidence="3" id="KW-0963">Cytoplasm</keyword>
<dbReference type="Proteomes" id="UP000178735">
    <property type="component" value="Unassembled WGS sequence"/>
</dbReference>
<dbReference type="InterPro" id="IPR000890">
    <property type="entry name" value="Aliphatic_acid_kin_short-chain"/>
</dbReference>
<accession>A0A1F7WJZ3</accession>
<reference evidence="10 11" key="1">
    <citation type="journal article" date="2016" name="Nat. Commun.">
        <title>Thousands of microbial genomes shed light on interconnected biogeochemical processes in an aquifer system.</title>
        <authorList>
            <person name="Anantharaman K."/>
            <person name="Brown C.T."/>
            <person name="Hug L.A."/>
            <person name="Sharon I."/>
            <person name="Castelle C.J."/>
            <person name="Probst A.J."/>
            <person name="Thomas B.C."/>
            <person name="Singh A."/>
            <person name="Wilkins M.J."/>
            <person name="Karaoz U."/>
            <person name="Brodie E.L."/>
            <person name="Williams K.H."/>
            <person name="Hubbard S.S."/>
            <person name="Banfield J.F."/>
        </authorList>
    </citation>
    <scope>NUCLEOTIDE SEQUENCE [LARGE SCALE GENOMIC DNA]</scope>
</reference>
<evidence type="ECO:0000256" key="7">
    <source>
        <dbReference type="ARBA" id="ARBA00022840"/>
    </source>
</evidence>
<dbReference type="Pfam" id="PF00871">
    <property type="entry name" value="Acetate_kinase"/>
    <property type="match status" value="1"/>
</dbReference>
<comment type="subcellular location">
    <subcellularLocation>
        <location evidence="1">Cytoplasm</location>
    </subcellularLocation>
</comment>
<dbReference type="PRINTS" id="PR00471">
    <property type="entry name" value="ACETATEKNASE"/>
</dbReference>
<feature type="non-terminal residue" evidence="10">
    <location>
        <position position="357"/>
    </location>
</feature>
<dbReference type="GO" id="GO:0006083">
    <property type="term" value="P:acetate metabolic process"/>
    <property type="evidence" value="ECO:0007669"/>
    <property type="project" value="TreeGrafter"/>
</dbReference>
<dbReference type="SUPFAM" id="SSF53067">
    <property type="entry name" value="Actin-like ATPase domain"/>
    <property type="match status" value="2"/>
</dbReference>
<evidence type="ECO:0000313" key="11">
    <source>
        <dbReference type="Proteomes" id="UP000178735"/>
    </source>
</evidence>
<dbReference type="InterPro" id="IPR043129">
    <property type="entry name" value="ATPase_NBD"/>
</dbReference>
<dbReference type="Gene3D" id="3.30.420.40">
    <property type="match status" value="2"/>
</dbReference>
<keyword evidence="4 9" id="KW-0808">Transferase</keyword>
<dbReference type="PROSITE" id="PS01076">
    <property type="entry name" value="ACETATE_KINASE_2"/>
    <property type="match status" value="1"/>
</dbReference>
<sequence length="357" mass="39066">MESKYLILTINPGSTSTKVGLYKNEEKISERNISHPDSEIHKFSCIFDQLEYRTDMIKNFLAEHKVSVGDLAAIVGRGGPIRSLASGTYVIDDKMVEELKTKYSVLHVSILGGLIARNLAGGTVKNVFIVDPVCVDEMCDEARVSGHPMIERESLSHALNIKAVGRLAAKEIGKPYDKLNLVIAHLGSGVSVTAHDQGRMIDVNNAYDEGPFSIDRTGGLPLRALINLCFCGKYDKKQIQEMFMKKGGIIAYLNTNDGRVFEDMVNAGDKKAERVMLGLCHQVCKEIGGMSTVLRGKVDAIVLTGGLARFKKLVELIRERVSFISKIIVFGGEDELASMAAGAYRVLSGQEIAKTIE</sequence>
<evidence type="ECO:0000256" key="9">
    <source>
        <dbReference type="RuleBase" id="RU003835"/>
    </source>
</evidence>
<comment type="similarity">
    <text evidence="2 9">Belongs to the acetokinase family.</text>
</comment>
<dbReference type="InterPro" id="IPR011245">
    <property type="entry name" value="Butyrate_kin"/>
</dbReference>
<dbReference type="NCBIfam" id="TIGR02707">
    <property type="entry name" value="butyr_kinase"/>
    <property type="match status" value="1"/>
</dbReference>
<protein>
    <submittedName>
        <fullName evidence="10">Butyrate kinase</fullName>
    </submittedName>
</protein>
<dbReference type="PANTHER" id="PTHR21060:SF20">
    <property type="entry name" value="BUTYRATE KINASE 1-RELATED"/>
    <property type="match status" value="1"/>
</dbReference>
<evidence type="ECO:0000256" key="3">
    <source>
        <dbReference type="ARBA" id="ARBA00022490"/>
    </source>
</evidence>
<dbReference type="GO" id="GO:0047761">
    <property type="term" value="F:butyrate kinase activity"/>
    <property type="evidence" value="ECO:0007669"/>
    <property type="project" value="UniProtKB-EC"/>
</dbReference>
<evidence type="ECO:0000256" key="6">
    <source>
        <dbReference type="ARBA" id="ARBA00022777"/>
    </source>
</evidence>
<proteinExistence type="inferred from homology"/>
<comment type="catalytic activity">
    <reaction evidence="8">
        <text>butanoate + ATP = butanoyl phosphate + ADP</text>
        <dbReference type="Rhea" id="RHEA:13585"/>
        <dbReference type="ChEBI" id="CHEBI:17968"/>
        <dbReference type="ChEBI" id="CHEBI:30616"/>
        <dbReference type="ChEBI" id="CHEBI:58079"/>
        <dbReference type="ChEBI" id="CHEBI:456216"/>
        <dbReference type="EC" id="2.7.2.7"/>
    </reaction>
</comment>
<dbReference type="AlphaFoldDB" id="A0A1F7WJZ3"/>
<dbReference type="EMBL" id="MGFH01000202">
    <property type="protein sequence ID" value="OGM02739.1"/>
    <property type="molecule type" value="Genomic_DNA"/>
</dbReference>